<evidence type="ECO:0000313" key="3">
    <source>
        <dbReference type="EMBL" id="KAG2196913.1"/>
    </source>
</evidence>
<dbReference type="Pfam" id="PF25603">
    <property type="entry name" value="SPT23_MGA2_DBD"/>
    <property type="match status" value="1"/>
</dbReference>
<feature type="non-terminal residue" evidence="3">
    <location>
        <position position="1"/>
    </location>
</feature>
<organism evidence="3 4">
    <name type="scientific">Mucor saturninus</name>
    <dbReference type="NCBI Taxonomy" id="64648"/>
    <lineage>
        <taxon>Eukaryota</taxon>
        <taxon>Fungi</taxon>
        <taxon>Fungi incertae sedis</taxon>
        <taxon>Mucoromycota</taxon>
        <taxon>Mucoromycotina</taxon>
        <taxon>Mucoromycetes</taxon>
        <taxon>Mucorales</taxon>
        <taxon>Mucorineae</taxon>
        <taxon>Mucoraceae</taxon>
        <taxon>Mucor</taxon>
    </lineage>
</organism>
<dbReference type="SUPFAM" id="SSF81296">
    <property type="entry name" value="E set domains"/>
    <property type="match status" value="1"/>
</dbReference>
<proteinExistence type="predicted"/>
<reference evidence="3" key="1">
    <citation type="submission" date="2020-12" db="EMBL/GenBank/DDBJ databases">
        <title>Metabolic potential, ecology and presence of endohyphal bacteria is reflected in genomic diversity of Mucoromycotina.</title>
        <authorList>
            <person name="Muszewska A."/>
            <person name="Okrasinska A."/>
            <person name="Steczkiewicz K."/>
            <person name="Drgas O."/>
            <person name="Orlowska M."/>
            <person name="Perlinska-Lenart U."/>
            <person name="Aleksandrzak-Piekarczyk T."/>
            <person name="Szatraj K."/>
            <person name="Zielenkiewicz U."/>
            <person name="Pilsyk S."/>
            <person name="Malc E."/>
            <person name="Mieczkowski P."/>
            <person name="Kruszewska J.S."/>
            <person name="Biernat P."/>
            <person name="Pawlowska J."/>
        </authorList>
    </citation>
    <scope>NUCLEOTIDE SEQUENCE</scope>
    <source>
        <strain evidence="3">WA0000017839</strain>
    </source>
</reference>
<evidence type="ECO:0008006" key="5">
    <source>
        <dbReference type="Google" id="ProtNLM"/>
    </source>
</evidence>
<dbReference type="CDD" id="cd00102">
    <property type="entry name" value="IPT"/>
    <property type="match status" value="1"/>
</dbReference>
<protein>
    <recommendedName>
        <fullName evidence="5">IPT/TIG domain-containing protein</fullName>
    </recommendedName>
</protein>
<dbReference type="InterPro" id="IPR057962">
    <property type="entry name" value="SPT23_MGA2_DBD"/>
</dbReference>
<feature type="domain" description="IPT/TIG" evidence="1">
    <location>
        <begin position="224"/>
        <end position="303"/>
    </location>
</feature>
<dbReference type="OrthoDB" id="71307at2759"/>
<feature type="domain" description="SPT23/MGA2-like DNA-binding" evidence="2">
    <location>
        <begin position="25"/>
        <end position="184"/>
    </location>
</feature>
<evidence type="ECO:0000259" key="1">
    <source>
        <dbReference type="Pfam" id="PF01833"/>
    </source>
</evidence>
<dbReference type="Gene3D" id="1.25.40.20">
    <property type="entry name" value="Ankyrin repeat-containing domain"/>
    <property type="match status" value="1"/>
</dbReference>
<evidence type="ECO:0000259" key="2">
    <source>
        <dbReference type="Pfam" id="PF25603"/>
    </source>
</evidence>
<comment type="caution">
    <text evidence="3">The sequence shown here is derived from an EMBL/GenBank/DDBJ whole genome shotgun (WGS) entry which is preliminary data.</text>
</comment>
<dbReference type="Pfam" id="PF01833">
    <property type="entry name" value="TIG"/>
    <property type="match status" value="1"/>
</dbReference>
<dbReference type="EMBL" id="JAEPRD010000137">
    <property type="protein sequence ID" value="KAG2196913.1"/>
    <property type="molecule type" value="Genomic_DNA"/>
</dbReference>
<dbReference type="InterPro" id="IPR014756">
    <property type="entry name" value="Ig_E-set"/>
</dbReference>
<evidence type="ECO:0000313" key="4">
    <source>
        <dbReference type="Proteomes" id="UP000603453"/>
    </source>
</evidence>
<gene>
    <name evidence="3" type="ORF">INT47_005137</name>
</gene>
<dbReference type="InterPro" id="IPR002110">
    <property type="entry name" value="Ankyrin_rpt"/>
</dbReference>
<name>A0A8H7UYM5_9FUNG</name>
<dbReference type="AlphaFoldDB" id="A0A8H7UYM5"/>
<keyword evidence="4" id="KW-1185">Reference proteome</keyword>
<dbReference type="Pfam" id="PF12796">
    <property type="entry name" value="Ank_2"/>
    <property type="match status" value="1"/>
</dbReference>
<dbReference type="InterPro" id="IPR002909">
    <property type="entry name" value="IPT_dom"/>
</dbReference>
<dbReference type="InterPro" id="IPR036770">
    <property type="entry name" value="Ankyrin_rpt-contain_sf"/>
</dbReference>
<dbReference type="Gene3D" id="2.60.40.10">
    <property type="entry name" value="Immunoglobulins"/>
    <property type="match status" value="1"/>
</dbReference>
<dbReference type="Proteomes" id="UP000603453">
    <property type="component" value="Unassembled WGS sequence"/>
</dbReference>
<sequence length="448" mass="50445">MKPSSSNTYNPISPIEPENPAVNHAIIVKSSNTKSRVETQIKMTLQLVGNQWSWLRVHESLLSKKKINRQIKENELHLEAFVVADSNPNQKVNMCQGCVRRERKRAQRRKIPVVDDRQRILLFNCDPLIDFSHGEAVLLTRITCYCRHHNERIGFRIQFRMRNDKGVVIATGESSPIMVTDDHKSYTSPPEKKYSVFPTPSHVSCSAGETHQAIIHRPPVIHLPILDSITPCRGSGWGGQKVTIIGFGFHGYLVPMFNKREAIVLGWSSTEMHCILPPAEQSGPVIVSFKHQTLNTTHPLFYYTEQENTSILDLAMKITGIQNHIASQSLEMDVIQLLSGTQACVLNATTDGGQTLLHLASYFNYTHLIKFLIARDLSLVYLQDHNGLSALHFGCLRKSTEAMCTLLKWGAFIALKSVIGTPMDIVSTLLTRDITIDKTESDWIPNLF</sequence>
<accession>A0A8H7UYM5</accession>
<dbReference type="SUPFAM" id="SSF48403">
    <property type="entry name" value="Ankyrin repeat"/>
    <property type="match status" value="1"/>
</dbReference>
<dbReference type="InterPro" id="IPR013783">
    <property type="entry name" value="Ig-like_fold"/>
</dbReference>